<dbReference type="RefSeq" id="WP_111250076.1">
    <property type="nucleotide sequence ID" value="NZ_QKWH01000002.1"/>
</dbReference>
<dbReference type="EMBL" id="QKWH01000002">
    <property type="protein sequence ID" value="PZR54219.1"/>
    <property type="molecule type" value="Genomic_DNA"/>
</dbReference>
<keyword evidence="2" id="KW-1185">Reference proteome</keyword>
<gene>
    <name evidence="1" type="ORF">DNL40_04675</name>
</gene>
<protein>
    <submittedName>
        <fullName evidence="1">Uncharacterized protein</fullName>
    </submittedName>
</protein>
<reference evidence="1 2" key="1">
    <citation type="submission" date="2018-06" db="EMBL/GenBank/DDBJ databases">
        <title>Whole genome sequencing of a novel hydrocarbon degrading bacterial strain, PW21 isolated from oil contaminated produced water sample.</title>
        <authorList>
            <person name="Nagkirti P."/>
            <person name="Shaikh A."/>
            <person name="Gowdaman V."/>
            <person name="Engineer A.E."/>
            <person name="Dagar S."/>
            <person name="Dhakephalkar P.K."/>
        </authorList>
    </citation>
    <scope>NUCLEOTIDE SEQUENCE [LARGE SCALE GENOMIC DNA]</scope>
    <source>
        <strain evidence="1 2">PW21</strain>
    </source>
</reference>
<organism evidence="1 2">
    <name type="scientific">Xylanimonas oleitrophica</name>
    <dbReference type="NCBI Taxonomy" id="2607479"/>
    <lineage>
        <taxon>Bacteria</taxon>
        <taxon>Bacillati</taxon>
        <taxon>Actinomycetota</taxon>
        <taxon>Actinomycetes</taxon>
        <taxon>Micrococcales</taxon>
        <taxon>Promicromonosporaceae</taxon>
        <taxon>Xylanimonas</taxon>
    </lineage>
</organism>
<sequence>MSALTGTWDVRMKTPVGTVEAVYTFTEDLTGTAATAAEAVPLEGIALARSAAPGDAPDDGVHATWHQSVTRPMRLHLRFDVVVTGDTLAGTSRAGRLPRTAVTGTRRPA</sequence>
<evidence type="ECO:0000313" key="1">
    <source>
        <dbReference type="EMBL" id="PZR54219.1"/>
    </source>
</evidence>
<name>A0A2W5WRT2_9MICO</name>
<comment type="caution">
    <text evidence="1">The sequence shown here is derived from an EMBL/GenBank/DDBJ whole genome shotgun (WGS) entry which is preliminary data.</text>
</comment>
<accession>A0A2W5WRT2</accession>
<proteinExistence type="predicted"/>
<dbReference type="Proteomes" id="UP000248783">
    <property type="component" value="Unassembled WGS sequence"/>
</dbReference>
<dbReference type="AlphaFoldDB" id="A0A2W5WRT2"/>
<evidence type="ECO:0000313" key="2">
    <source>
        <dbReference type="Proteomes" id="UP000248783"/>
    </source>
</evidence>